<proteinExistence type="predicted"/>
<evidence type="ECO:0000313" key="2">
    <source>
        <dbReference type="Proteomes" id="UP000708347"/>
    </source>
</evidence>
<dbReference type="InterPro" id="IPR029064">
    <property type="entry name" value="Ribosomal_eL30-like_sf"/>
</dbReference>
<dbReference type="EMBL" id="VBSB01000006">
    <property type="protein sequence ID" value="NTY59987.1"/>
    <property type="molecule type" value="Genomic_DNA"/>
</dbReference>
<evidence type="ECO:0008006" key="3">
    <source>
        <dbReference type="Google" id="ProtNLM"/>
    </source>
</evidence>
<dbReference type="InterPro" id="IPR040701">
    <property type="entry name" value="Bact_RF_family2"/>
</dbReference>
<evidence type="ECO:0000313" key="1">
    <source>
        <dbReference type="EMBL" id="NTY59987.1"/>
    </source>
</evidence>
<sequence length="367" mass="38818">MHSDRFRPLVDTEGPFVSIYFDDSHDTQDAAAQLDARLRDVRKHLEEQSVDTAVIEAMDGAVRGTHPPVGRSGRAVIASGDTVVVDEHLIRPPTTTVIRVSELPYLIPIVEHGLLHTVYLLVAVDHTGADVTLHRAGRVSTQTVEGEGYPVHKAKSAEHEFGGAQPRVDEAIRKNIREVADRVTQLVDESGAALVFIEGEVSARTELVAALPERVAEKAVQLQGGGRTAGTDQAEVQHEIGQEFLTRRLATIDDAAQRFAAGRGTGLAVEGLADVTAALRDGAVDTLIIGDLGDATVVADTELATIAPDADTLSDLGAAPERTLRADEALPLLAVATGAALVRTDERLSPADGIGAVLRYAENSSAG</sequence>
<dbReference type="RefSeq" id="WP_174397846.1">
    <property type="nucleotide sequence ID" value="NZ_VBSB01000006.1"/>
</dbReference>
<dbReference type="Proteomes" id="UP000708347">
    <property type="component" value="Unassembled WGS sequence"/>
</dbReference>
<name>A0ABX2JX14_9MYCO</name>
<dbReference type="Pfam" id="PF18844">
    <property type="entry name" value="baeRF_family2"/>
    <property type="match status" value="1"/>
</dbReference>
<keyword evidence="2" id="KW-1185">Reference proteome</keyword>
<reference evidence="1 2" key="1">
    <citation type="submission" date="2019-05" db="EMBL/GenBank/DDBJ databases">
        <title>Mycolicibacterium sphagni ENV482 genome assembly.</title>
        <authorList>
            <person name="Chen W."/>
            <person name="Faulkner N.W."/>
            <person name="Hyman M.R."/>
        </authorList>
    </citation>
    <scope>NUCLEOTIDE SEQUENCE [LARGE SCALE GENOMIC DNA]</scope>
    <source>
        <strain evidence="1 2">ENV482</strain>
    </source>
</reference>
<accession>A0ABX2JX14</accession>
<gene>
    <name evidence="1" type="ORF">FEG63_10545</name>
</gene>
<comment type="caution">
    <text evidence="1">The sequence shown here is derived from an EMBL/GenBank/DDBJ whole genome shotgun (WGS) entry which is preliminary data.</text>
</comment>
<organism evidence="1 2">
    <name type="scientific">Mycolicibacterium sphagni</name>
    <dbReference type="NCBI Taxonomy" id="1786"/>
    <lineage>
        <taxon>Bacteria</taxon>
        <taxon>Bacillati</taxon>
        <taxon>Actinomycetota</taxon>
        <taxon>Actinomycetes</taxon>
        <taxon>Mycobacteriales</taxon>
        <taxon>Mycobacteriaceae</taxon>
        <taxon>Mycolicibacterium</taxon>
    </lineage>
</organism>
<protein>
    <recommendedName>
        <fullName evidence="3">Peptide chain release factor 1</fullName>
    </recommendedName>
</protein>
<dbReference type="Gene3D" id="3.30.1330.30">
    <property type="match status" value="1"/>
</dbReference>